<name>D3BDV5_HETP5</name>
<proteinExistence type="inferred from homology"/>
<accession>D3BDV5</accession>
<feature type="domain" description="GST C-terminal" evidence="4">
    <location>
        <begin position="97"/>
        <end position="223"/>
    </location>
</feature>
<dbReference type="InterPro" id="IPR010987">
    <property type="entry name" value="Glutathione-S-Trfase_C-like"/>
</dbReference>
<dbReference type="InParanoid" id="D3BDV5"/>
<dbReference type="SUPFAM" id="SSF47616">
    <property type="entry name" value="GST C-terminal domain-like"/>
    <property type="match status" value="1"/>
</dbReference>
<evidence type="ECO:0000313" key="5">
    <source>
        <dbReference type="EMBL" id="EFA80086.1"/>
    </source>
</evidence>
<comment type="caution">
    <text evidence="5">The sequence shown here is derived from an EMBL/GenBank/DDBJ whole genome shotgun (WGS) entry which is preliminary data.</text>
</comment>
<reference evidence="5 6" key="1">
    <citation type="journal article" date="2011" name="Genome Res.">
        <title>Phylogeny-wide analysis of social amoeba genomes highlights ancient origins for complex intercellular communication.</title>
        <authorList>
            <person name="Heidel A.J."/>
            <person name="Lawal H.M."/>
            <person name="Felder M."/>
            <person name="Schilde C."/>
            <person name="Helps N.R."/>
            <person name="Tunggal B."/>
            <person name="Rivero F."/>
            <person name="John U."/>
            <person name="Schleicher M."/>
            <person name="Eichinger L."/>
            <person name="Platzer M."/>
            <person name="Noegel A.A."/>
            <person name="Schaap P."/>
            <person name="Gloeckner G."/>
        </authorList>
    </citation>
    <scope>NUCLEOTIDE SEQUENCE [LARGE SCALE GENOMIC DNA]</scope>
    <source>
        <strain evidence="6">ATCC 26659 / Pp 5 / PN500</strain>
    </source>
</reference>
<dbReference type="AlphaFoldDB" id="D3BDV5"/>
<dbReference type="Pfam" id="PF00043">
    <property type="entry name" value="GST_C"/>
    <property type="match status" value="1"/>
</dbReference>
<dbReference type="InterPro" id="IPR036282">
    <property type="entry name" value="Glutathione-S-Trfase_C_sf"/>
</dbReference>
<dbReference type="InterPro" id="IPR040079">
    <property type="entry name" value="Glutathione_S-Trfase"/>
</dbReference>
<dbReference type="CDD" id="cd03178">
    <property type="entry name" value="GST_C_Ure2p_like"/>
    <property type="match status" value="1"/>
</dbReference>
<dbReference type="STRING" id="670386.D3BDV5"/>
<sequence length="245" mass="28640">MNETIPMDVYGTGSPNVHKVLFALEEMNIPHVFHQINIKKGEQYSEKIKKINPNCKVPVIVDHSVPGDIVVFESGNILQYLATRYGNGRYLPSQIKDIKGHTEVMNWLFWQMANLGPIFGQFYHFFFYSVEKHPYSFQRYLNELTRLLYIIEDRLENNEFIVGNEYTVADMAIFPWVRYIPGIPDINSQEFPRIMKYIDIMKTIPSVQKVLFVIEEEHKANPPSLPTDEERAWMFGQDGRKKSSN</sequence>
<dbReference type="PROSITE" id="PS50404">
    <property type="entry name" value="GST_NTER"/>
    <property type="match status" value="1"/>
</dbReference>
<evidence type="ECO:0008006" key="7">
    <source>
        <dbReference type="Google" id="ProtNLM"/>
    </source>
</evidence>
<dbReference type="SFLD" id="SFLDG01151">
    <property type="entry name" value="Main.2:_Nu-like"/>
    <property type="match status" value="1"/>
</dbReference>
<dbReference type="Pfam" id="PF13409">
    <property type="entry name" value="GST_N_2"/>
    <property type="match status" value="1"/>
</dbReference>
<dbReference type="OMA" id="NPWKVIM"/>
<dbReference type="GeneID" id="31362389"/>
<feature type="domain" description="GST N-terminal" evidence="3">
    <location>
        <begin position="4"/>
        <end position="89"/>
    </location>
</feature>
<dbReference type="InterPro" id="IPR004045">
    <property type="entry name" value="Glutathione_S-Trfase_N"/>
</dbReference>
<dbReference type="SFLD" id="SFLDS00019">
    <property type="entry name" value="Glutathione_Transferase_(cytos"/>
    <property type="match status" value="1"/>
</dbReference>
<organism evidence="5 6">
    <name type="scientific">Heterostelium pallidum (strain ATCC 26659 / Pp 5 / PN500)</name>
    <name type="common">Cellular slime mold</name>
    <name type="synonym">Polysphondylium pallidum</name>
    <dbReference type="NCBI Taxonomy" id="670386"/>
    <lineage>
        <taxon>Eukaryota</taxon>
        <taxon>Amoebozoa</taxon>
        <taxon>Evosea</taxon>
        <taxon>Eumycetozoa</taxon>
        <taxon>Dictyostelia</taxon>
        <taxon>Acytosteliales</taxon>
        <taxon>Acytosteliaceae</taxon>
        <taxon>Heterostelium</taxon>
    </lineage>
</organism>
<dbReference type="SUPFAM" id="SSF52833">
    <property type="entry name" value="Thioredoxin-like"/>
    <property type="match status" value="1"/>
</dbReference>
<dbReference type="InterPro" id="IPR036249">
    <property type="entry name" value="Thioredoxin-like_sf"/>
</dbReference>
<gene>
    <name evidence="5" type="ORF">PPL_06908</name>
</gene>
<comment type="similarity">
    <text evidence="1">Belongs to the GST superfamily.</text>
</comment>
<dbReference type="PANTHER" id="PTHR44051:SF8">
    <property type="entry name" value="GLUTATHIONE S-TRANSFERASE GSTA"/>
    <property type="match status" value="1"/>
</dbReference>
<dbReference type="SFLD" id="SFLDG00358">
    <property type="entry name" value="Main_(cytGST)"/>
    <property type="match status" value="1"/>
</dbReference>
<feature type="region of interest" description="Disordered" evidence="2">
    <location>
        <begin position="220"/>
        <end position="245"/>
    </location>
</feature>
<evidence type="ECO:0000256" key="1">
    <source>
        <dbReference type="ARBA" id="ARBA00007409"/>
    </source>
</evidence>
<evidence type="ECO:0000256" key="2">
    <source>
        <dbReference type="SAM" id="MobiDB-lite"/>
    </source>
</evidence>
<dbReference type="EMBL" id="ADBJ01000031">
    <property type="protein sequence ID" value="EFA80086.1"/>
    <property type="molecule type" value="Genomic_DNA"/>
</dbReference>
<evidence type="ECO:0000259" key="4">
    <source>
        <dbReference type="PROSITE" id="PS50405"/>
    </source>
</evidence>
<evidence type="ECO:0000259" key="3">
    <source>
        <dbReference type="PROSITE" id="PS50404"/>
    </source>
</evidence>
<dbReference type="PANTHER" id="PTHR44051">
    <property type="entry name" value="GLUTATHIONE S-TRANSFERASE-RELATED"/>
    <property type="match status" value="1"/>
</dbReference>
<dbReference type="Proteomes" id="UP000001396">
    <property type="component" value="Unassembled WGS sequence"/>
</dbReference>
<dbReference type="Gene3D" id="3.40.30.10">
    <property type="entry name" value="Glutaredoxin"/>
    <property type="match status" value="1"/>
</dbReference>
<evidence type="ECO:0000313" key="6">
    <source>
        <dbReference type="Proteomes" id="UP000001396"/>
    </source>
</evidence>
<dbReference type="CDD" id="cd03048">
    <property type="entry name" value="GST_N_Ure2p_like"/>
    <property type="match status" value="1"/>
</dbReference>
<dbReference type="InterPro" id="IPR004046">
    <property type="entry name" value="GST_C"/>
</dbReference>
<dbReference type="PROSITE" id="PS50405">
    <property type="entry name" value="GST_CTER"/>
    <property type="match status" value="1"/>
</dbReference>
<dbReference type="Gene3D" id="1.20.1050.10">
    <property type="match status" value="1"/>
</dbReference>
<dbReference type="RefSeq" id="XP_020432206.1">
    <property type="nucleotide sequence ID" value="XM_020577758.1"/>
</dbReference>
<keyword evidence="6" id="KW-1185">Reference proteome</keyword>
<protein>
    <recommendedName>
        <fullName evidence="7">Glutathione S-transferase</fullName>
    </recommendedName>
</protein>
<feature type="compositionally biased region" description="Basic and acidic residues" evidence="2">
    <location>
        <begin position="228"/>
        <end position="245"/>
    </location>
</feature>